<dbReference type="Proteomes" id="UP000031656">
    <property type="component" value="Chromosome"/>
</dbReference>
<dbReference type="Gene3D" id="3.40.50.1820">
    <property type="entry name" value="alpha/beta hydrolase"/>
    <property type="match status" value="1"/>
</dbReference>
<dbReference type="SUPFAM" id="SSF53474">
    <property type="entry name" value="alpha/beta-Hydrolases"/>
    <property type="match status" value="1"/>
</dbReference>
<dbReference type="HOGENOM" id="CLU_088863_2_0_5"/>
<gene>
    <name evidence="1" type="ORF">GLS_c07500</name>
</gene>
<dbReference type="InterPro" id="IPR010662">
    <property type="entry name" value="RBBP9/YdeN"/>
</dbReference>
<keyword evidence="1" id="KW-0378">Hydrolase</keyword>
<name>A0A067Z2G0_GLUOY</name>
<evidence type="ECO:0000313" key="2">
    <source>
        <dbReference type="Proteomes" id="UP000031656"/>
    </source>
</evidence>
<reference evidence="1 2" key="1">
    <citation type="journal article" date="2015" name="Appl. Microbiol. Biotechnol.">
        <title>The consequence of an additional NADH dehydrogenase paralog on the growth of Gluconobacter oxydans DSM3504.</title>
        <authorList>
            <person name="Kostner D."/>
            <person name="Luchterhand B."/>
            <person name="Junker A."/>
            <person name="Volland S."/>
            <person name="Daniel R."/>
            <person name="Buchs J."/>
            <person name="Liebl W."/>
            <person name="Ehrenreich A."/>
        </authorList>
    </citation>
    <scope>NUCLEOTIDE SEQUENCE [LARGE SCALE GENOMIC DNA]</scope>
    <source>
        <strain evidence="1">DSM 3504</strain>
    </source>
</reference>
<dbReference type="GO" id="GO:0016787">
    <property type="term" value="F:hydrolase activity"/>
    <property type="evidence" value="ECO:0007669"/>
    <property type="project" value="UniProtKB-KW"/>
</dbReference>
<sequence length="222" mass="24167">MNLFSGRPTSFDPAWATHGLPDTGRQQIAGAFQRLGQQVELLLVPGLFGSGPDHWQSHWEQAYGLKRLHQTDWETPTPADWEATLTAAVEASSHPVFLIAHSLGAVLSANWLSRHGGQKVAGAFLVAPADIDQTAHPEVERIRAFGPLPHMPLPVPTAIMASSNDAWLSLPRARELAGQWQSDFLEAGAVGHIGSSEPLGLWEHGATAMLDFARRKLPFRVQ</sequence>
<dbReference type="RefSeq" id="WP_041111262.1">
    <property type="nucleotide sequence ID" value="NZ_CP004373.1"/>
</dbReference>
<dbReference type="InterPro" id="IPR029058">
    <property type="entry name" value="AB_hydrolase_fold"/>
</dbReference>
<dbReference type="KEGG" id="goy:GLS_c07500"/>
<proteinExistence type="predicted"/>
<dbReference type="EMBL" id="CP004373">
    <property type="protein sequence ID" value="AHK70663.1"/>
    <property type="molecule type" value="Genomic_DNA"/>
</dbReference>
<dbReference type="Pfam" id="PF06821">
    <property type="entry name" value="Ser_hydrolase"/>
    <property type="match status" value="1"/>
</dbReference>
<evidence type="ECO:0000313" key="1">
    <source>
        <dbReference type="EMBL" id="AHK70663.1"/>
    </source>
</evidence>
<accession>A0A067Z2G0</accession>
<dbReference type="GeneID" id="56904979"/>
<protein>
    <submittedName>
        <fullName evidence="1">Putative serine hydrolase</fullName>
    </submittedName>
</protein>
<organism evidence="1 2">
    <name type="scientific">Gluconobacter oxydans DSM 3504</name>
    <dbReference type="NCBI Taxonomy" id="1288313"/>
    <lineage>
        <taxon>Bacteria</taxon>
        <taxon>Pseudomonadati</taxon>
        <taxon>Pseudomonadota</taxon>
        <taxon>Alphaproteobacteria</taxon>
        <taxon>Acetobacterales</taxon>
        <taxon>Acetobacteraceae</taxon>
        <taxon>Gluconobacter</taxon>
    </lineage>
</organism>
<dbReference type="AlphaFoldDB" id="A0A067Z2G0"/>